<keyword evidence="2" id="KW-1185">Reference proteome</keyword>
<proteinExistence type="predicted"/>
<reference evidence="1" key="1">
    <citation type="submission" date="2021-06" db="EMBL/GenBank/DDBJ databases">
        <authorList>
            <person name="Hodson N. C."/>
            <person name="Mongue J. A."/>
            <person name="Jaron S. K."/>
        </authorList>
    </citation>
    <scope>NUCLEOTIDE SEQUENCE</scope>
</reference>
<sequence>MSTGCWELTFSVTKLTREVDRLGSTAARLKLKGIDGDPHKRWMMWFNSMQREKPYPPLTCTEVTRDGHVLEREP</sequence>
<name>A0A8J2K4I3_9HEXA</name>
<dbReference type="OrthoDB" id="2437698at2759"/>
<dbReference type="AlphaFoldDB" id="A0A8J2K4I3"/>
<gene>
    <name evidence="1" type="ORF">AFUS01_LOCUS21665</name>
</gene>
<comment type="caution">
    <text evidence="1">The sequence shown here is derived from an EMBL/GenBank/DDBJ whole genome shotgun (WGS) entry which is preliminary data.</text>
</comment>
<dbReference type="EMBL" id="CAJVCH010245141">
    <property type="protein sequence ID" value="CAG7733208.1"/>
    <property type="molecule type" value="Genomic_DNA"/>
</dbReference>
<organism evidence="1 2">
    <name type="scientific">Allacma fusca</name>
    <dbReference type="NCBI Taxonomy" id="39272"/>
    <lineage>
        <taxon>Eukaryota</taxon>
        <taxon>Metazoa</taxon>
        <taxon>Ecdysozoa</taxon>
        <taxon>Arthropoda</taxon>
        <taxon>Hexapoda</taxon>
        <taxon>Collembola</taxon>
        <taxon>Symphypleona</taxon>
        <taxon>Sminthuridae</taxon>
        <taxon>Allacma</taxon>
    </lineage>
</organism>
<evidence type="ECO:0000313" key="2">
    <source>
        <dbReference type="Proteomes" id="UP000708208"/>
    </source>
</evidence>
<accession>A0A8J2K4I3</accession>
<dbReference type="Proteomes" id="UP000708208">
    <property type="component" value="Unassembled WGS sequence"/>
</dbReference>
<protein>
    <submittedName>
        <fullName evidence="1">Uncharacterized protein</fullName>
    </submittedName>
</protein>
<evidence type="ECO:0000313" key="1">
    <source>
        <dbReference type="EMBL" id="CAG7733208.1"/>
    </source>
</evidence>